<reference evidence="3 4" key="1">
    <citation type="submission" date="2014-12" db="EMBL/GenBank/DDBJ databases">
        <title>Draft genome sequence of Cohnella kolymensis strain B-2846.</title>
        <authorList>
            <person name="Karlyshev A.V."/>
            <person name="Kudryashova E.B."/>
        </authorList>
    </citation>
    <scope>NUCLEOTIDE SEQUENCE [LARGE SCALE GENOMIC DNA]</scope>
    <source>
        <strain evidence="3 4">VKM B-2846</strain>
    </source>
</reference>
<comment type="caution">
    <text evidence="3">The sequence shown here is derived from an EMBL/GenBank/DDBJ whole genome shotgun (WGS) entry which is preliminary data.</text>
</comment>
<keyword evidence="4" id="KW-1185">Reference proteome</keyword>
<name>A0ABR5A509_9BACL</name>
<feature type="domain" description="Cthe-2314-like HEPN" evidence="2">
    <location>
        <begin position="58"/>
        <end position="233"/>
    </location>
</feature>
<evidence type="ECO:0000313" key="4">
    <source>
        <dbReference type="Proteomes" id="UP000054526"/>
    </source>
</evidence>
<feature type="coiled-coil region" evidence="1">
    <location>
        <begin position="161"/>
        <end position="219"/>
    </location>
</feature>
<accession>A0ABR5A509</accession>
<keyword evidence="1" id="KW-0175">Coiled coil</keyword>
<organism evidence="3 4">
    <name type="scientific">Cohnella kolymensis</name>
    <dbReference type="NCBI Taxonomy" id="1590652"/>
    <lineage>
        <taxon>Bacteria</taxon>
        <taxon>Bacillati</taxon>
        <taxon>Bacillota</taxon>
        <taxon>Bacilli</taxon>
        <taxon>Bacillales</taxon>
        <taxon>Paenibacillaceae</taxon>
        <taxon>Cohnella</taxon>
    </lineage>
</organism>
<dbReference type="Pfam" id="PF18730">
    <property type="entry name" value="HEPN_Cthe2314"/>
    <property type="match status" value="1"/>
</dbReference>
<evidence type="ECO:0000259" key="2">
    <source>
        <dbReference type="Pfam" id="PF18730"/>
    </source>
</evidence>
<gene>
    <name evidence="3" type="ORF">SD71_09175</name>
</gene>
<evidence type="ECO:0000256" key="1">
    <source>
        <dbReference type="SAM" id="Coils"/>
    </source>
</evidence>
<evidence type="ECO:0000313" key="3">
    <source>
        <dbReference type="EMBL" id="KIL36136.1"/>
    </source>
</evidence>
<dbReference type="EMBL" id="JXAL01000014">
    <property type="protein sequence ID" value="KIL36136.1"/>
    <property type="molecule type" value="Genomic_DNA"/>
</dbReference>
<dbReference type="InterPro" id="IPR041394">
    <property type="entry name" value="HEPN_Cthe2314"/>
</dbReference>
<sequence>MLRIMFGEEPREWKGSSLNTVQAIEQFIRRCSEEAERRPEQAVRRPEQASQFHTYQYWAEGLLRSMDELEQGIYAAKQFASRINHTEVDELSAKERLNYYRHVYFDKNSYIRIFAVLDKLGTFLNSLLKLETERLKAHYSYFTVLRNMRMNGVHPELAGPLDELKEQHQEALSRLRRRRNTEIHYMNAELEDDLEQTLIQKDRISLENIKANIADLEQAWLLAESSIGGTFRFANKRFAKSTEGFG</sequence>
<proteinExistence type="predicted"/>
<protein>
    <recommendedName>
        <fullName evidence="2">Cthe-2314-like HEPN domain-containing protein</fullName>
    </recommendedName>
</protein>
<dbReference type="Proteomes" id="UP000054526">
    <property type="component" value="Unassembled WGS sequence"/>
</dbReference>